<proteinExistence type="predicted"/>
<accession>A0A9E6ZJJ6</accession>
<sequence>MIQTDAESVYNERKLAEIRDRHDEWRANHYYLDIGFLLAQLDKANQTIARFEADDERLQAMHTESEARLRQLLAEKDAEIERLNDVIRTLGLALNSAVKPRNPEHLTIKLSDHSEPEGSR</sequence>
<dbReference type="STRING" id="1356854.N007_05670"/>
<accession>T0BUH3</accession>
<dbReference type="Proteomes" id="UP000829401">
    <property type="component" value="Chromosome"/>
</dbReference>
<name>T0BUH3_ALIAG</name>
<reference evidence="2" key="1">
    <citation type="journal article" date="2022" name="G3 (Bethesda)">
        <title>Unveiling the complete genome sequence of Alicyclobacillus acidoterrestris DSM 3922T, a taint-producing strain.</title>
        <authorList>
            <person name="Leonardo I.C."/>
            <person name="Barreto Crespo M.T."/>
            <person name="Gaspar F.B."/>
        </authorList>
    </citation>
    <scope>NUCLEOTIDE SEQUENCE [LARGE SCALE GENOMIC DNA]</scope>
    <source>
        <strain evidence="2">DSM 3922</strain>
    </source>
</reference>
<evidence type="ECO:0000313" key="2">
    <source>
        <dbReference type="Proteomes" id="UP000829401"/>
    </source>
</evidence>
<dbReference type="AlphaFoldDB" id="T0BUH3"/>
<dbReference type="RefSeq" id="WP_021296177.1">
    <property type="nucleotide sequence ID" value="NZ_AURB01000124.1"/>
</dbReference>
<organism evidence="1 2">
    <name type="scientific">Alicyclobacillus acidoterrestris (strain ATCC 49025 / DSM 3922 / CIP 106132 / NCIMB 13137 / GD3B)</name>
    <dbReference type="NCBI Taxonomy" id="1356854"/>
    <lineage>
        <taxon>Bacteria</taxon>
        <taxon>Bacillati</taxon>
        <taxon>Bacillota</taxon>
        <taxon>Bacilli</taxon>
        <taxon>Bacillales</taxon>
        <taxon>Alicyclobacillaceae</taxon>
        <taxon>Alicyclobacillus</taxon>
    </lineage>
</organism>
<gene>
    <name evidence="1" type="ORF">K1I37_14850</name>
</gene>
<dbReference type="EMBL" id="CP080467">
    <property type="protein sequence ID" value="UNO47951.1"/>
    <property type="molecule type" value="Genomic_DNA"/>
</dbReference>
<keyword evidence="2" id="KW-1185">Reference proteome</keyword>
<protein>
    <submittedName>
        <fullName evidence="1">Uncharacterized protein</fullName>
    </submittedName>
</protein>
<dbReference type="KEGG" id="aaco:K1I37_14850"/>
<evidence type="ECO:0000313" key="1">
    <source>
        <dbReference type="EMBL" id="UNO47951.1"/>
    </source>
</evidence>